<evidence type="ECO:0000313" key="2">
    <source>
        <dbReference type="EMBL" id="KOT27570.1"/>
    </source>
</evidence>
<evidence type="ECO:0000313" key="3">
    <source>
        <dbReference type="Proteomes" id="UP000037773"/>
    </source>
</evidence>
<dbReference type="Pfam" id="PF12028">
    <property type="entry name" value="DUF3515"/>
    <property type="match status" value="1"/>
</dbReference>
<gene>
    <name evidence="2" type="ORF">ADK41_36740</name>
</gene>
<dbReference type="AlphaFoldDB" id="A0A0N0S587"/>
<evidence type="ECO:0000256" key="1">
    <source>
        <dbReference type="SAM" id="SignalP"/>
    </source>
</evidence>
<reference evidence="2 3" key="1">
    <citation type="submission" date="2015-07" db="EMBL/GenBank/DDBJ databases">
        <authorList>
            <person name="Noorani M."/>
        </authorList>
    </citation>
    <scope>NUCLEOTIDE SEQUENCE [LARGE SCALE GENOMIC DNA]</scope>
    <source>
        <strain evidence="2 3">NRRL B-24567</strain>
    </source>
</reference>
<accession>A0A0N0S587</accession>
<keyword evidence="1" id="KW-0732">Signal</keyword>
<name>A0A0N0S587_9ACTN</name>
<comment type="caution">
    <text evidence="2">The sequence shown here is derived from an EMBL/GenBank/DDBJ whole genome shotgun (WGS) entry which is preliminary data.</text>
</comment>
<sequence>MPGRPSVAPVYPVPVNSSRHRHAVLSALAVLITVAGCSSADDSASAAVPRPDAKVTELCQNLDEALPAKVDGESRDDPEPASELTAGWGGVAIILRCGVERPPKMTDPRVANGNDADAVPGGVNGVDWLMETRGDDVQRFTTANREAYVEVEVADGRDGTGVLIDLAPALKKTIPEGIAP</sequence>
<feature type="chain" id="PRO_5005858054" evidence="1">
    <location>
        <begin position="41"/>
        <end position="180"/>
    </location>
</feature>
<dbReference type="PATRIC" id="fig|36816.3.peg.7971"/>
<feature type="signal peptide" evidence="1">
    <location>
        <begin position="1"/>
        <end position="40"/>
    </location>
</feature>
<dbReference type="InterPro" id="IPR021903">
    <property type="entry name" value="DUF3515"/>
</dbReference>
<proteinExistence type="predicted"/>
<organism evidence="2 3">
    <name type="scientific">Streptomyces caelestis</name>
    <dbReference type="NCBI Taxonomy" id="36816"/>
    <lineage>
        <taxon>Bacteria</taxon>
        <taxon>Bacillati</taxon>
        <taxon>Actinomycetota</taxon>
        <taxon>Actinomycetes</taxon>
        <taxon>Kitasatosporales</taxon>
        <taxon>Streptomycetaceae</taxon>
        <taxon>Streptomyces</taxon>
    </lineage>
</organism>
<protein>
    <submittedName>
        <fullName evidence="2">Lipoprotein</fullName>
    </submittedName>
</protein>
<dbReference type="EMBL" id="LGCN01000265">
    <property type="protein sequence ID" value="KOT27570.1"/>
    <property type="molecule type" value="Genomic_DNA"/>
</dbReference>
<keyword evidence="2" id="KW-0449">Lipoprotein</keyword>
<dbReference type="Proteomes" id="UP000037773">
    <property type="component" value="Unassembled WGS sequence"/>
</dbReference>
<keyword evidence="3" id="KW-1185">Reference proteome</keyword>